<evidence type="ECO:0000256" key="5">
    <source>
        <dbReference type="ARBA" id="ARBA00022692"/>
    </source>
</evidence>
<dbReference type="OrthoDB" id="6381420at2759"/>
<evidence type="ECO:0000256" key="9">
    <source>
        <dbReference type="ARBA" id="ARBA00023136"/>
    </source>
</evidence>
<feature type="non-terminal residue" evidence="10">
    <location>
        <position position="60"/>
    </location>
</feature>
<gene>
    <name evidence="10" type="ORF">DILT_LOCUS19767</name>
</gene>
<keyword evidence="8" id="KW-0333">Golgi apparatus</keyword>
<evidence type="ECO:0000256" key="1">
    <source>
        <dbReference type="ARBA" id="ARBA00004323"/>
    </source>
</evidence>
<keyword evidence="11" id="KW-1185">Reference proteome</keyword>
<dbReference type="InterPro" id="IPR002659">
    <property type="entry name" value="Glyco_trans_31"/>
</dbReference>
<keyword evidence="7" id="KW-1133">Transmembrane helix</keyword>
<evidence type="ECO:0000256" key="2">
    <source>
        <dbReference type="ARBA" id="ARBA00008661"/>
    </source>
</evidence>
<evidence type="ECO:0008006" key="12">
    <source>
        <dbReference type="Google" id="ProtNLM"/>
    </source>
</evidence>
<dbReference type="Pfam" id="PF01762">
    <property type="entry name" value="Galactosyl_T"/>
    <property type="match status" value="1"/>
</dbReference>
<organism evidence="10 11">
    <name type="scientific">Dibothriocephalus latus</name>
    <name type="common">Fish tapeworm</name>
    <name type="synonym">Diphyllobothrium latum</name>
    <dbReference type="NCBI Taxonomy" id="60516"/>
    <lineage>
        <taxon>Eukaryota</taxon>
        <taxon>Metazoa</taxon>
        <taxon>Spiralia</taxon>
        <taxon>Lophotrochozoa</taxon>
        <taxon>Platyhelminthes</taxon>
        <taxon>Cestoda</taxon>
        <taxon>Eucestoda</taxon>
        <taxon>Diphyllobothriidea</taxon>
        <taxon>Diphyllobothriidae</taxon>
        <taxon>Dibothriocephalus</taxon>
    </lineage>
</organism>
<reference evidence="10 11" key="1">
    <citation type="submission" date="2018-11" db="EMBL/GenBank/DDBJ databases">
        <authorList>
            <consortium name="Pathogen Informatics"/>
        </authorList>
    </citation>
    <scope>NUCLEOTIDE SEQUENCE [LARGE SCALE GENOMIC DNA]</scope>
</reference>
<keyword evidence="6" id="KW-0735">Signal-anchor</keyword>
<comment type="subcellular location">
    <subcellularLocation>
        <location evidence="1">Golgi apparatus membrane</location>
        <topology evidence="1">Single-pass type II membrane protein</topology>
    </subcellularLocation>
</comment>
<evidence type="ECO:0000256" key="6">
    <source>
        <dbReference type="ARBA" id="ARBA00022968"/>
    </source>
</evidence>
<name>A0A3P7Q118_DIBLA</name>
<dbReference type="EMBL" id="UYRU01120837">
    <property type="protein sequence ID" value="VDN49417.1"/>
    <property type="molecule type" value="Genomic_DNA"/>
</dbReference>
<evidence type="ECO:0000256" key="8">
    <source>
        <dbReference type="ARBA" id="ARBA00023034"/>
    </source>
</evidence>
<accession>A0A3P7Q118</accession>
<evidence type="ECO:0000256" key="3">
    <source>
        <dbReference type="ARBA" id="ARBA00022676"/>
    </source>
</evidence>
<evidence type="ECO:0000256" key="4">
    <source>
        <dbReference type="ARBA" id="ARBA00022679"/>
    </source>
</evidence>
<dbReference type="Proteomes" id="UP000281553">
    <property type="component" value="Unassembled WGS sequence"/>
</dbReference>
<keyword evidence="5" id="KW-0812">Transmembrane</keyword>
<keyword evidence="3" id="KW-0328">Glycosyltransferase</keyword>
<sequence>MHNQDDLIVGDFEDTYFDMTLKMHHSFVWAATFCRGRPGFLFIDDDFAFSENNLLAAMDK</sequence>
<comment type="similarity">
    <text evidence="2">Belongs to the glycosyltransferase 31 family.</text>
</comment>
<keyword evidence="4" id="KW-0808">Transferase</keyword>
<keyword evidence="9" id="KW-0472">Membrane</keyword>
<evidence type="ECO:0000313" key="10">
    <source>
        <dbReference type="EMBL" id="VDN49417.1"/>
    </source>
</evidence>
<proteinExistence type="inferred from homology"/>
<dbReference type="AlphaFoldDB" id="A0A3P7Q118"/>
<dbReference type="GO" id="GO:0000139">
    <property type="term" value="C:Golgi membrane"/>
    <property type="evidence" value="ECO:0007669"/>
    <property type="project" value="UniProtKB-SubCell"/>
</dbReference>
<dbReference type="GO" id="GO:0016758">
    <property type="term" value="F:hexosyltransferase activity"/>
    <property type="evidence" value="ECO:0007669"/>
    <property type="project" value="InterPro"/>
</dbReference>
<evidence type="ECO:0000256" key="7">
    <source>
        <dbReference type="ARBA" id="ARBA00022989"/>
    </source>
</evidence>
<evidence type="ECO:0000313" key="11">
    <source>
        <dbReference type="Proteomes" id="UP000281553"/>
    </source>
</evidence>
<protein>
    <recommendedName>
        <fullName evidence="12">Hexosyltransferase</fullName>
    </recommendedName>
</protein>